<dbReference type="InterPro" id="IPR000276">
    <property type="entry name" value="GPCR_Rhodpsn"/>
</dbReference>
<proteinExistence type="inferred from homology"/>
<keyword evidence="5 9" id="KW-0297">G-protein coupled receptor</keyword>
<feature type="transmembrane region" description="Helical" evidence="10">
    <location>
        <begin position="200"/>
        <end position="218"/>
    </location>
</feature>
<dbReference type="PROSITE" id="PS00237">
    <property type="entry name" value="G_PROTEIN_RECEP_F1_1"/>
    <property type="match status" value="1"/>
</dbReference>
<feature type="transmembrane region" description="Helical" evidence="10">
    <location>
        <begin position="247"/>
        <end position="266"/>
    </location>
</feature>
<comment type="subcellular location">
    <subcellularLocation>
        <location evidence="1">Cell membrane</location>
        <topology evidence="1">Multi-pass membrane protein</topology>
    </subcellularLocation>
</comment>
<dbReference type="SUPFAM" id="SSF81321">
    <property type="entry name" value="Family A G protein-coupled receptor-like"/>
    <property type="match status" value="1"/>
</dbReference>
<accession>A0ABM4D7G9</accession>
<keyword evidence="6 10" id="KW-0472">Membrane</keyword>
<evidence type="ECO:0000313" key="13">
    <source>
        <dbReference type="RefSeq" id="XP_065670249.1"/>
    </source>
</evidence>
<dbReference type="InterPro" id="IPR050569">
    <property type="entry name" value="TAAR"/>
</dbReference>
<gene>
    <name evidence="13" type="primary">LOC101238899</name>
</gene>
<evidence type="ECO:0000256" key="1">
    <source>
        <dbReference type="ARBA" id="ARBA00004651"/>
    </source>
</evidence>
<name>A0ABM4D7G9_HYDVU</name>
<evidence type="ECO:0000256" key="8">
    <source>
        <dbReference type="ARBA" id="ARBA00023224"/>
    </source>
</evidence>
<dbReference type="Gene3D" id="1.20.1070.10">
    <property type="entry name" value="Rhodopsin 7-helix transmembrane proteins"/>
    <property type="match status" value="1"/>
</dbReference>
<dbReference type="GeneID" id="101238899"/>
<dbReference type="SMART" id="SM01381">
    <property type="entry name" value="7TM_GPCR_Srsx"/>
    <property type="match status" value="1"/>
</dbReference>
<evidence type="ECO:0000256" key="6">
    <source>
        <dbReference type="ARBA" id="ARBA00023136"/>
    </source>
</evidence>
<feature type="domain" description="G-protein coupled receptors family 1 profile" evidence="11">
    <location>
        <begin position="99"/>
        <end position="373"/>
    </location>
</feature>
<keyword evidence="12" id="KW-1185">Reference proteome</keyword>
<evidence type="ECO:0000313" key="12">
    <source>
        <dbReference type="Proteomes" id="UP001652625"/>
    </source>
</evidence>
<evidence type="ECO:0000256" key="2">
    <source>
        <dbReference type="ARBA" id="ARBA00022475"/>
    </source>
</evidence>
<evidence type="ECO:0000256" key="10">
    <source>
        <dbReference type="SAM" id="Phobius"/>
    </source>
</evidence>
<dbReference type="Proteomes" id="UP001652625">
    <property type="component" value="Chromosome 12"/>
</dbReference>
<reference evidence="13" key="1">
    <citation type="submission" date="2025-08" db="UniProtKB">
        <authorList>
            <consortium name="RefSeq"/>
        </authorList>
    </citation>
    <scope>IDENTIFICATION</scope>
</reference>
<evidence type="ECO:0000256" key="3">
    <source>
        <dbReference type="ARBA" id="ARBA00022692"/>
    </source>
</evidence>
<dbReference type="PRINTS" id="PR00237">
    <property type="entry name" value="GPCRRHODOPSN"/>
</dbReference>
<dbReference type="InterPro" id="IPR017452">
    <property type="entry name" value="GPCR_Rhodpsn_7TM"/>
</dbReference>
<evidence type="ECO:0000256" key="7">
    <source>
        <dbReference type="ARBA" id="ARBA00023170"/>
    </source>
</evidence>
<sequence>MNSTMREIKFQCCFERALNVQHLQIHKAANDCAVYMNKTGEDFWIFFTNFISLYLQELENPTSKCDEPNWPDECREPTKNGFLAYFVFWIVALLVGFVANILVIFVFYQSKTLRKNVTNYFIVSLACSDLLAIVFIVPYKAYQTLHNHNFCGSISICKLYFTTDVTFFAASITNLFAIAVDRYLAVTMPYRYKKILSKRCARIAIAFIWIYSCLWGVFANFNFKTLQFNAAYINNNQCHISNGIETVVQYFMIFYIPSIAMLLLYAKILRVTFSHANHIEAINRSVQGKARRKSSGLLQLISDSKFFVNRRIEFRATKVVVVVYGTFMICWFPLITIVVTEVLTGKSITSNLIYILFGEILPLLNSILNAFIYGIMHRDYKNGLKQVFRKFVSETIYVKTTDFFGKKNSRASLTLKSPESDGCPNNEILNVTIKKDGEDDAHESPHVNNQTNSL</sequence>
<dbReference type="Pfam" id="PF00001">
    <property type="entry name" value="7tm_1"/>
    <property type="match status" value="1"/>
</dbReference>
<feature type="transmembrane region" description="Helical" evidence="10">
    <location>
        <begin position="82"/>
        <end position="108"/>
    </location>
</feature>
<keyword evidence="2" id="KW-1003">Cell membrane</keyword>
<dbReference type="PANTHER" id="PTHR24249">
    <property type="entry name" value="HISTAMINE RECEPTOR-RELATED G-PROTEIN COUPLED RECEPTOR"/>
    <property type="match status" value="1"/>
</dbReference>
<dbReference type="RefSeq" id="XP_065670249.1">
    <property type="nucleotide sequence ID" value="XM_065814177.1"/>
</dbReference>
<keyword evidence="4 10" id="KW-1133">Transmembrane helix</keyword>
<evidence type="ECO:0000256" key="9">
    <source>
        <dbReference type="RuleBase" id="RU000688"/>
    </source>
</evidence>
<keyword evidence="8 9" id="KW-0807">Transducer</keyword>
<dbReference type="PANTHER" id="PTHR24249:SF372">
    <property type="entry name" value="G-PROTEIN COUPLED RECEPTORS FAMILY 1 PROFILE DOMAIN-CONTAINING PROTEIN"/>
    <property type="match status" value="1"/>
</dbReference>
<organism evidence="12 13">
    <name type="scientific">Hydra vulgaris</name>
    <name type="common">Hydra</name>
    <name type="synonym">Hydra attenuata</name>
    <dbReference type="NCBI Taxonomy" id="6087"/>
    <lineage>
        <taxon>Eukaryota</taxon>
        <taxon>Metazoa</taxon>
        <taxon>Cnidaria</taxon>
        <taxon>Hydrozoa</taxon>
        <taxon>Hydroidolina</taxon>
        <taxon>Anthoathecata</taxon>
        <taxon>Aplanulata</taxon>
        <taxon>Hydridae</taxon>
        <taxon>Hydra</taxon>
    </lineage>
</organism>
<dbReference type="PROSITE" id="PS50262">
    <property type="entry name" value="G_PROTEIN_RECEP_F1_2"/>
    <property type="match status" value="1"/>
</dbReference>
<comment type="similarity">
    <text evidence="9">Belongs to the G-protein coupled receptor 1 family.</text>
</comment>
<feature type="transmembrane region" description="Helical" evidence="10">
    <location>
        <begin position="159"/>
        <end position="180"/>
    </location>
</feature>
<dbReference type="CDD" id="cd00637">
    <property type="entry name" value="7tm_classA_rhodopsin-like"/>
    <property type="match status" value="1"/>
</dbReference>
<evidence type="ECO:0000256" key="4">
    <source>
        <dbReference type="ARBA" id="ARBA00022989"/>
    </source>
</evidence>
<evidence type="ECO:0000259" key="11">
    <source>
        <dbReference type="PROSITE" id="PS50262"/>
    </source>
</evidence>
<keyword evidence="3 9" id="KW-0812">Transmembrane</keyword>
<feature type="transmembrane region" description="Helical" evidence="10">
    <location>
        <begin position="352"/>
        <end position="376"/>
    </location>
</feature>
<evidence type="ECO:0000256" key="5">
    <source>
        <dbReference type="ARBA" id="ARBA00023040"/>
    </source>
</evidence>
<keyword evidence="7 9" id="KW-0675">Receptor</keyword>
<feature type="transmembrane region" description="Helical" evidence="10">
    <location>
        <begin position="319"/>
        <end position="340"/>
    </location>
</feature>
<protein>
    <submittedName>
        <fullName evidence="13">Beta-2 adrenergic receptor isoform X2</fullName>
    </submittedName>
</protein>
<feature type="transmembrane region" description="Helical" evidence="10">
    <location>
        <begin position="120"/>
        <end position="139"/>
    </location>
</feature>